<protein>
    <submittedName>
        <fullName evidence="2">LAQU0S06e04302g1_1</fullName>
    </submittedName>
</protein>
<evidence type="ECO:0000313" key="3">
    <source>
        <dbReference type="Proteomes" id="UP000236544"/>
    </source>
</evidence>
<evidence type="ECO:0000313" key="2">
    <source>
        <dbReference type="EMBL" id="CUS22711.1"/>
    </source>
</evidence>
<keyword evidence="3" id="KW-1185">Reference proteome</keyword>
<evidence type="ECO:0000259" key="1">
    <source>
        <dbReference type="Pfam" id="PF01918"/>
    </source>
</evidence>
<dbReference type="Pfam" id="PF01918">
    <property type="entry name" value="Alba"/>
    <property type="match status" value="1"/>
</dbReference>
<dbReference type="InterPro" id="IPR002775">
    <property type="entry name" value="DNA/RNA-bd_Alba-like"/>
</dbReference>
<dbReference type="Proteomes" id="UP000236544">
    <property type="component" value="Unassembled WGS sequence"/>
</dbReference>
<dbReference type="GO" id="GO:0003676">
    <property type="term" value="F:nucleic acid binding"/>
    <property type="evidence" value="ECO:0007669"/>
    <property type="project" value="InterPro"/>
</dbReference>
<organism evidence="2 3">
    <name type="scientific">Lachancea quebecensis</name>
    <dbReference type="NCBI Taxonomy" id="1654605"/>
    <lineage>
        <taxon>Eukaryota</taxon>
        <taxon>Fungi</taxon>
        <taxon>Dikarya</taxon>
        <taxon>Ascomycota</taxon>
        <taxon>Saccharomycotina</taxon>
        <taxon>Saccharomycetes</taxon>
        <taxon>Saccharomycetales</taxon>
        <taxon>Saccharomycetaceae</taxon>
        <taxon>Lachancea</taxon>
    </lineage>
</organism>
<reference evidence="3" key="1">
    <citation type="submission" date="2015-10" db="EMBL/GenBank/DDBJ databases">
        <authorList>
            <person name="Devillers H."/>
        </authorList>
    </citation>
    <scope>NUCLEOTIDE SEQUENCE [LARGE SCALE GENOMIC DNA]</scope>
</reference>
<feature type="domain" description="DNA/RNA-binding protein Alba-like" evidence="1">
    <location>
        <begin position="56"/>
        <end position="104"/>
    </location>
</feature>
<dbReference type="Gene3D" id="3.30.110.20">
    <property type="entry name" value="Alba-like domain"/>
    <property type="match status" value="1"/>
</dbReference>
<dbReference type="EMBL" id="LN890530">
    <property type="protein sequence ID" value="CUS22711.1"/>
    <property type="molecule type" value="Genomic_DNA"/>
</dbReference>
<dbReference type="OrthoDB" id="4033941at2759"/>
<dbReference type="InterPro" id="IPR036882">
    <property type="entry name" value="Alba-like_dom_sf"/>
</dbReference>
<sequence length="154" mass="17096">MDASEHLPHPSGQLLYLNAETGLDVSDSPACFQYIADKILPSLLDELELPKCYVRYLSKNTKIEEYVAELASQLADKRTLVLYSYGSHVQKAVTIIELAKRHFAAETPGAGLDHRNKLSRFVNVVPGRNELLERRVNVPVLVALITVKAGDPAR</sequence>
<gene>
    <name evidence="2" type="ORF">LAQU0_S06e04302g</name>
</gene>
<dbReference type="AlphaFoldDB" id="A0A0N7MLM6"/>
<accession>A0A0N7MLM6</accession>
<name>A0A0N7MLM6_9SACH</name>
<proteinExistence type="predicted"/>